<dbReference type="PANTHER" id="PTHR12069">
    <property type="entry name" value="DNA-DIRECTED RNA POLYMERASES III 80 KDA POLYPEPTIDE RNA POLYMERASE III SUBUNIT 5"/>
    <property type="match status" value="1"/>
</dbReference>
<dbReference type="FunCoup" id="A0A2J7PK07">
    <property type="interactions" value="1408"/>
</dbReference>
<comment type="caution">
    <text evidence="2">The sequence shown here is derived from an EMBL/GenBank/DDBJ whole genome shotgun (WGS) entry which is preliminary data.</text>
</comment>
<proteinExistence type="predicted"/>
<dbReference type="STRING" id="105785.A0A2J7PK07"/>
<organism evidence="2 3">
    <name type="scientific">Cryptotermes secundus</name>
    <dbReference type="NCBI Taxonomy" id="105785"/>
    <lineage>
        <taxon>Eukaryota</taxon>
        <taxon>Metazoa</taxon>
        <taxon>Ecdysozoa</taxon>
        <taxon>Arthropoda</taxon>
        <taxon>Hexapoda</taxon>
        <taxon>Insecta</taxon>
        <taxon>Pterygota</taxon>
        <taxon>Neoptera</taxon>
        <taxon>Polyneoptera</taxon>
        <taxon>Dictyoptera</taxon>
        <taxon>Blattodea</taxon>
        <taxon>Blattoidea</taxon>
        <taxon>Termitoidae</taxon>
        <taxon>Kalotermitidae</taxon>
        <taxon>Cryptotermitinae</taxon>
        <taxon>Cryptotermes</taxon>
    </lineage>
</organism>
<dbReference type="Proteomes" id="UP000235965">
    <property type="component" value="Unassembled WGS sequence"/>
</dbReference>
<feature type="compositionally biased region" description="Basic residues" evidence="1">
    <location>
        <begin position="468"/>
        <end position="477"/>
    </location>
</feature>
<evidence type="ECO:0000313" key="2">
    <source>
        <dbReference type="EMBL" id="PNF16672.1"/>
    </source>
</evidence>
<dbReference type="EMBL" id="NEVH01024942">
    <property type="protein sequence ID" value="PNF16672.1"/>
    <property type="molecule type" value="Genomic_DNA"/>
</dbReference>
<evidence type="ECO:0000313" key="3">
    <source>
        <dbReference type="Proteomes" id="UP000235965"/>
    </source>
</evidence>
<dbReference type="GO" id="GO:0005666">
    <property type="term" value="C:RNA polymerase III complex"/>
    <property type="evidence" value="ECO:0007669"/>
    <property type="project" value="TreeGrafter"/>
</dbReference>
<dbReference type="InterPro" id="IPR006886">
    <property type="entry name" value="RNA_pol_III_Rpc5"/>
</dbReference>
<dbReference type="OrthoDB" id="340681at2759"/>
<feature type="compositionally biased region" description="Basic and acidic residues" evidence="1">
    <location>
        <begin position="149"/>
        <end position="162"/>
    </location>
</feature>
<evidence type="ECO:0008006" key="4">
    <source>
        <dbReference type="Google" id="ProtNLM"/>
    </source>
</evidence>
<dbReference type="GO" id="GO:0042797">
    <property type="term" value="P:tRNA transcription by RNA polymerase III"/>
    <property type="evidence" value="ECO:0007669"/>
    <property type="project" value="TreeGrafter"/>
</dbReference>
<dbReference type="InParanoid" id="A0A2J7PK07"/>
<gene>
    <name evidence="2" type="ORF">B7P43_G05410</name>
</gene>
<reference evidence="2 3" key="1">
    <citation type="submission" date="2017-12" db="EMBL/GenBank/DDBJ databases">
        <title>Hemimetabolous genomes reveal molecular basis of termite eusociality.</title>
        <authorList>
            <person name="Harrison M.C."/>
            <person name="Jongepier E."/>
            <person name="Robertson H.M."/>
            <person name="Arning N."/>
            <person name="Bitard-Feildel T."/>
            <person name="Chao H."/>
            <person name="Childers C.P."/>
            <person name="Dinh H."/>
            <person name="Doddapaneni H."/>
            <person name="Dugan S."/>
            <person name="Gowin J."/>
            <person name="Greiner C."/>
            <person name="Han Y."/>
            <person name="Hu H."/>
            <person name="Hughes D.S.T."/>
            <person name="Huylmans A.-K."/>
            <person name="Kemena C."/>
            <person name="Kremer L.P.M."/>
            <person name="Lee S.L."/>
            <person name="Lopez-Ezquerra A."/>
            <person name="Mallet L."/>
            <person name="Monroy-Kuhn J.M."/>
            <person name="Moser A."/>
            <person name="Murali S.C."/>
            <person name="Muzny D.M."/>
            <person name="Otani S."/>
            <person name="Piulachs M.-D."/>
            <person name="Poelchau M."/>
            <person name="Qu J."/>
            <person name="Schaub F."/>
            <person name="Wada-Katsumata A."/>
            <person name="Worley K.C."/>
            <person name="Xie Q."/>
            <person name="Ylla G."/>
            <person name="Poulsen M."/>
            <person name="Gibbs R.A."/>
            <person name="Schal C."/>
            <person name="Richards S."/>
            <person name="Belles X."/>
            <person name="Korb J."/>
            <person name="Bornberg-Bauer E."/>
        </authorList>
    </citation>
    <scope>NUCLEOTIDE SEQUENCE [LARGE SCALE GENOMIC DNA]</scope>
    <source>
        <tissue evidence="2">Whole body</tissue>
    </source>
</reference>
<evidence type="ECO:0000256" key="1">
    <source>
        <dbReference type="SAM" id="MobiDB-lite"/>
    </source>
</evidence>
<sequence>MQEDDDPVIQEIPVYLSKVLAEKLFLYQYPVRPRGVSYDDSRVIQSCIKPEHQEVKLELALDLRSTNYDTSKGEQIACNVDGIAGSKNEKKTEEKFFKNDIMDKQILQSTRALPDTSKYAVAMYHDRELHITPLRGIVHLRPSFPYLDKSDKRAKEEAKDQGEDLSGEDEAQQVTVKFAQQETERKKRARERSFGYLSKKSAEEPWFETEFHNSHSEKAELERGKLYCTKVDERVNELSLGVEEYLKYLVPIEETENPSALAGRSDMSLSHLKLLPVVDQVRNLLREAKLLQFSQLVTLLGLTDDTVSLLRTVQQVAVLVQGNWVVRSDILYPKDTASSVSGVPAELMCRGRDYILYLFTQNRYVDRLRVSGVIKLPSEEIREILDQISRLRVNKGWELRLPFDKDFVSRYPEVVQRQQMWWEAKQKQLTEALREGSTGSSSPGKSRRKSNRDSSVSDNEVSGDGRPSPKRNQRRKAKCQESLSSDESGAESAHGMKQPQNNCVMGAKVPRRTNKQNIPTAVISVEPMET</sequence>
<accession>A0A2J7PK07</accession>
<dbReference type="Pfam" id="PF04801">
    <property type="entry name" value="RPC5"/>
    <property type="match status" value="1"/>
</dbReference>
<feature type="region of interest" description="Disordered" evidence="1">
    <location>
        <begin position="432"/>
        <end position="530"/>
    </location>
</feature>
<protein>
    <recommendedName>
        <fullName evidence="4">DNA-directed RNA polymerase III subunit RPC5</fullName>
    </recommendedName>
</protein>
<dbReference type="PANTHER" id="PTHR12069:SF0">
    <property type="entry name" value="DNA-DIRECTED RNA POLYMERASE III SUBUNIT RPC5"/>
    <property type="match status" value="1"/>
</dbReference>
<dbReference type="AlphaFoldDB" id="A0A2J7PK07"/>
<keyword evidence="3" id="KW-1185">Reference proteome</keyword>
<feature type="region of interest" description="Disordered" evidence="1">
    <location>
        <begin position="149"/>
        <end position="172"/>
    </location>
</feature>
<name>A0A2J7PK07_9NEOP</name>